<dbReference type="SUPFAM" id="SSF52540">
    <property type="entry name" value="P-loop containing nucleoside triphosphate hydrolases"/>
    <property type="match status" value="1"/>
</dbReference>
<evidence type="ECO:0000256" key="6">
    <source>
        <dbReference type="ARBA" id="ARBA00023235"/>
    </source>
</evidence>
<sequence length="799" mass="93221">MNKQRGPSILLKVILVILSLGIWYLYERWKKVQKNKQELIVLLPQIEKATVEFNPYFSGSRYFANYDYLQLKSRHTGLLSRIPKDYPSYNLTEQEFKIVDCFASLHRNIEKTRSDYNQAFTKSETDRYRSFFSKLEKYPLSDEQMRAVVSEEDNNLVIAGAGTGKTTTISAKIAYLLDKKLATPEELLVISFTNAAVEEMFDRTLRFCGKDSGVDRVTFRTFNSFGNQVVRHCNPHPKQIAFEGKDYKAKAFLQQSFDLLFKTDEDFQSRAINFLAFFNRPVKDEFEFNSAAEFKMHQQSQRCISLNGIEVKSMEELQIANFLYLHQVDFEYESLFPMEREDRNAEFRDYAPDFYLPGYDIYHEHYGIDRNGDVPDWFSTKPPFQTAREYYHHGMNWKQHIHEKYGTRLIKTYSYQSYDGSMLRSLKTRLSSFGVLLRKRKPEEIIATLKKTENFEGFIGLIYTFLNLMKSGGITPGQLRTEDMEQRFSVFLDVFTPLFRAYEQKLRDTGSIDFNDMVNYATSYIENGKYQKTYKYILVDEFQDMSQGRYALLNTLKKTNPAAKLYAVGDDWQSVYRFNGSDVSIIGRFSDHFGATAHNQILQTYRFNTEILQVSSTFIQKNPIQLRKKLSSPFDASFPAFALVPVDLRRMKKAEIDLYLFDRINQLLSGISQKANIFLIGRYNHNIPTDLAELKKMHPNLRISFHTAHGSKGLTCDYAILLGLDSGIFGFPSEIADDPVLDYLLEDSGSYDNAEERRLFYVAMTRARHKVYLMYNKRNPSKFVRELKSDHEIEILQEM</sequence>
<gene>
    <name evidence="13" type="ORF">GCM10022289_44670</name>
</gene>
<evidence type="ECO:0000256" key="11">
    <source>
        <dbReference type="SAM" id="Phobius"/>
    </source>
</evidence>
<comment type="catalytic activity">
    <reaction evidence="9">
        <text>ATP + H2O = ADP + phosphate + H(+)</text>
        <dbReference type="Rhea" id="RHEA:13065"/>
        <dbReference type="ChEBI" id="CHEBI:15377"/>
        <dbReference type="ChEBI" id="CHEBI:15378"/>
        <dbReference type="ChEBI" id="CHEBI:30616"/>
        <dbReference type="ChEBI" id="CHEBI:43474"/>
        <dbReference type="ChEBI" id="CHEBI:456216"/>
        <dbReference type="EC" id="5.6.2.4"/>
    </reaction>
</comment>
<keyword evidence="2 10" id="KW-0547">Nucleotide-binding</keyword>
<dbReference type="Pfam" id="PF13361">
    <property type="entry name" value="UvrD_C"/>
    <property type="match status" value="1"/>
</dbReference>
<dbReference type="Pfam" id="PF00580">
    <property type="entry name" value="UvrD-helicase"/>
    <property type="match status" value="2"/>
</dbReference>
<keyword evidence="4 10" id="KW-0347">Helicase</keyword>
<keyword evidence="14" id="KW-1185">Reference proteome</keyword>
<reference evidence="14" key="1">
    <citation type="journal article" date="2019" name="Int. J. Syst. Evol. Microbiol.">
        <title>The Global Catalogue of Microorganisms (GCM) 10K type strain sequencing project: providing services to taxonomists for standard genome sequencing and annotation.</title>
        <authorList>
            <consortium name="The Broad Institute Genomics Platform"/>
            <consortium name="The Broad Institute Genome Sequencing Center for Infectious Disease"/>
            <person name="Wu L."/>
            <person name="Ma J."/>
        </authorList>
    </citation>
    <scope>NUCLEOTIDE SEQUENCE [LARGE SCALE GENOMIC DNA]</scope>
    <source>
        <strain evidence="14">JCM 17626</strain>
    </source>
</reference>
<keyword evidence="11" id="KW-1133">Transmembrane helix</keyword>
<feature type="transmembrane region" description="Helical" evidence="11">
    <location>
        <begin position="9"/>
        <end position="26"/>
    </location>
</feature>
<evidence type="ECO:0000313" key="14">
    <source>
        <dbReference type="Proteomes" id="UP001501772"/>
    </source>
</evidence>
<keyword evidence="3 10" id="KW-0378">Hydrolase</keyword>
<evidence type="ECO:0000259" key="12">
    <source>
        <dbReference type="PROSITE" id="PS51198"/>
    </source>
</evidence>
<dbReference type="InterPro" id="IPR014016">
    <property type="entry name" value="UvrD-like_ATP-bd"/>
</dbReference>
<keyword evidence="11" id="KW-0812">Transmembrane</keyword>
<organism evidence="13 14">
    <name type="scientific">Pedobacter jeongneungensis</name>
    <dbReference type="NCBI Taxonomy" id="947309"/>
    <lineage>
        <taxon>Bacteria</taxon>
        <taxon>Pseudomonadati</taxon>
        <taxon>Bacteroidota</taxon>
        <taxon>Sphingobacteriia</taxon>
        <taxon>Sphingobacteriales</taxon>
        <taxon>Sphingobacteriaceae</taxon>
        <taxon>Pedobacter</taxon>
    </lineage>
</organism>
<dbReference type="Gene3D" id="1.10.10.160">
    <property type="match status" value="1"/>
</dbReference>
<dbReference type="EMBL" id="BAABBY010000015">
    <property type="protein sequence ID" value="GAA4213048.1"/>
    <property type="molecule type" value="Genomic_DNA"/>
</dbReference>
<protein>
    <recommendedName>
        <fullName evidence="8">DNA 3'-5' helicase</fullName>
        <ecNumber evidence="8">5.6.2.4</ecNumber>
    </recommendedName>
</protein>
<dbReference type="PANTHER" id="PTHR11070:SF63">
    <property type="entry name" value="DNA HELICASE IV"/>
    <property type="match status" value="1"/>
</dbReference>
<comment type="catalytic activity">
    <reaction evidence="7">
        <text>Couples ATP hydrolysis with the unwinding of duplex DNA by translocating in the 3'-5' direction.</text>
        <dbReference type="EC" id="5.6.2.4"/>
    </reaction>
</comment>
<dbReference type="Proteomes" id="UP001501772">
    <property type="component" value="Unassembled WGS sequence"/>
</dbReference>
<evidence type="ECO:0000313" key="13">
    <source>
        <dbReference type="EMBL" id="GAA4213048.1"/>
    </source>
</evidence>
<comment type="similarity">
    <text evidence="1">Belongs to the helicase family. UvrD subfamily.</text>
</comment>
<evidence type="ECO:0000256" key="3">
    <source>
        <dbReference type="ARBA" id="ARBA00022801"/>
    </source>
</evidence>
<dbReference type="InterPro" id="IPR027417">
    <property type="entry name" value="P-loop_NTPase"/>
</dbReference>
<evidence type="ECO:0000256" key="2">
    <source>
        <dbReference type="ARBA" id="ARBA00022741"/>
    </source>
</evidence>
<accession>A0ABP8BPY6</accession>
<comment type="caution">
    <text evidence="13">The sequence shown here is derived from an EMBL/GenBank/DDBJ whole genome shotgun (WGS) entry which is preliminary data.</text>
</comment>
<keyword evidence="6" id="KW-0413">Isomerase</keyword>
<dbReference type="PANTHER" id="PTHR11070">
    <property type="entry name" value="UVRD / RECB / PCRA DNA HELICASE FAMILY MEMBER"/>
    <property type="match status" value="1"/>
</dbReference>
<dbReference type="InterPro" id="IPR013986">
    <property type="entry name" value="DExx_box_DNA_helicase_dom_sf"/>
</dbReference>
<feature type="binding site" evidence="10">
    <location>
        <begin position="159"/>
        <end position="166"/>
    </location>
    <ligand>
        <name>ATP</name>
        <dbReference type="ChEBI" id="CHEBI:30616"/>
    </ligand>
</feature>
<evidence type="ECO:0000256" key="8">
    <source>
        <dbReference type="ARBA" id="ARBA00034808"/>
    </source>
</evidence>
<dbReference type="PROSITE" id="PS51198">
    <property type="entry name" value="UVRD_HELICASE_ATP_BIND"/>
    <property type="match status" value="1"/>
</dbReference>
<dbReference type="EC" id="5.6.2.4" evidence="8"/>
<evidence type="ECO:0000256" key="5">
    <source>
        <dbReference type="ARBA" id="ARBA00022840"/>
    </source>
</evidence>
<evidence type="ECO:0000256" key="10">
    <source>
        <dbReference type="PROSITE-ProRule" id="PRU00560"/>
    </source>
</evidence>
<name>A0ABP8BPY6_9SPHI</name>
<dbReference type="Gene3D" id="3.40.50.300">
    <property type="entry name" value="P-loop containing nucleotide triphosphate hydrolases"/>
    <property type="match status" value="3"/>
</dbReference>
<feature type="domain" description="UvrD-like helicase ATP-binding" evidence="12">
    <location>
        <begin position="138"/>
        <end position="608"/>
    </location>
</feature>
<evidence type="ECO:0000256" key="7">
    <source>
        <dbReference type="ARBA" id="ARBA00034617"/>
    </source>
</evidence>
<dbReference type="InterPro" id="IPR000212">
    <property type="entry name" value="DNA_helicase_UvrD/REP"/>
</dbReference>
<keyword evidence="11" id="KW-0472">Membrane</keyword>
<evidence type="ECO:0000256" key="4">
    <source>
        <dbReference type="ARBA" id="ARBA00022806"/>
    </source>
</evidence>
<dbReference type="InterPro" id="IPR014017">
    <property type="entry name" value="DNA_helicase_UvrD-like_C"/>
</dbReference>
<evidence type="ECO:0000256" key="1">
    <source>
        <dbReference type="ARBA" id="ARBA00009922"/>
    </source>
</evidence>
<dbReference type="RefSeq" id="WP_344853644.1">
    <property type="nucleotide sequence ID" value="NZ_BAABBY010000015.1"/>
</dbReference>
<proteinExistence type="inferred from homology"/>
<evidence type="ECO:0000256" key="9">
    <source>
        <dbReference type="ARBA" id="ARBA00048988"/>
    </source>
</evidence>
<keyword evidence="5 10" id="KW-0067">ATP-binding</keyword>